<evidence type="ECO:0000313" key="1">
    <source>
        <dbReference type="EMBL" id="PWA38110.1"/>
    </source>
</evidence>
<dbReference type="EMBL" id="PKPP01015980">
    <property type="protein sequence ID" value="PWA38110.1"/>
    <property type="molecule type" value="Genomic_DNA"/>
</dbReference>
<dbReference type="InterPro" id="IPR004993">
    <property type="entry name" value="GH3"/>
</dbReference>
<dbReference type="OrthoDB" id="1929328at2759"/>
<dbReference type="Proteomes" id="UP000245207">
    <property type="component" value="Unassembled WGS sequence"/>
</dbReference>
<organism evidence="1 2">
    <name type="scientific">Artemisia annua</name>
    <name type="common">Sweet wormwood</name>
    <dbReference type="NCBI Taxonomy" id="35608"/>
    <lineage>
        <taxon>Eukaryota</taxon>
        <taxon>Viridiplantae</taxon>
        <taxon>Streptophyta</taxon>
        <taxon>Embryophyta</taxon>
        <taxon>Tracheophyta</taxon>
        <taxon>Spermatophyta</taxon>
        <taxon>Magnoliopsida</taxon>
        <taxon>eudicotyledons</taxon>
        <taxon>Gunneridae</taxon>
        <taxon>Pentapetalae</taxon>
        <taxon>asterids</taxon>
        <taxon>campanulids</taxon>
        <taxon>Asterales</taxon>
        <taxon>Asteraceae</taxon>
        <taxon>Asteroideae</taxon>
        <taxon>Anthemideae</taxon>
        <taxon>Artemisiinae</taxon>
        <taxon>Artemisia</taxon>
    </lineage>
</organism>
<dbReference type="STRING" id="35608.A0A2U1KMU8"/>
<dbReference type="PANTHER" id="PTHR31901">
    <property type="entry name" value="GH3 DOMAIN-CONTAINING PROTEIN"/>
    <property type="match status" value="1"/>
</dbReference>
<dbReference type="GO" id="GO:0016881">
    <property type="term" value="F:acid-amino acid ligase activity"/>
    <property type="evidence" value="ECO:0007669"/>
    <property type="project" value="TreeGrafter"/>
</dbReference>
<dbReference type="GO" id="GO:0005737">
    <property type="term" value="C:cytoplasm"/>
    <property type="evidence" value="ECO:0007669"/>
    <property type="project" value="TreeGrafter"/>
</dbReference>
<sequence>MVTMKELALDIYPYNVYTSPNETILCVDSFQSMYSQMLCGIIYRQEVLRCGAVFASGLVLAIKFLTLHWKQLAHDIETGTLNPKITDPNIRACMSKILKPDRELAQFVTGQCFEGNWEGIITRGWMHFSIEREEKWWKECLIRTSVIGIES</sequence>
<name>A0A2U1KMU8_ARTAN</name>
<proteinExistence type="predicted"/>
<evidence type="ECO:0000313" key="2">
    <source>
        <dbReference type="Proteomes" id="UP000245207"/>
    </source>
</evidence>
<comment type="caution">
    <text evidence="1">The sequence shown here is derived from an EMBL/GenBank/DDBJ whole genome shotgun (WGS) entry which is preliminary data.</text>
</comment>
<reference evidence="1 2" key="1">
    <citation type="journal article" date="2018" name="Mol. Plant">
        <title>The genome of Artemisia annua provides insight into the evolution of Asteraceae family and artemisinin biosynthesis.</title>
        <authorList>
            <person name="Shen Q."/>
            <person name="Zhang L."/>
            <person name="Liao Z."/>
            <person name="Wang S."/>
            <person name="Yan T."/>
            <person name="Shi P."/>
            <person name="Liu M."/>
            <person name="Fu X."/>
            <person name="Pan Q."/>
            <person name="Wang Y."/>
            <person name="Lv Z."/>
            <person name="Lu X."/>
            <person name="Zhang F."/>
            <person name="Jiang W."/>
            <person name="Ma Y."/>
            <person name="Chen M."/>
            <person name="Hao X."/>
            <person name="Li L."/>
            <person name="Tang Y."/>
            <person name="Lv G."/>
            <person name="Zhou Y."/>
            <person name="Sun X."/>
            <person name="Brodelius P.E."/>
            <person name="Rose J.K.C."/>
            <person name="Tang K."/>
        </authorList>
    </citation>
    <scope>NUCLEOTIDE SEQUENCE [LARGE SCALE GENOMIC DNA]</scope>
    <source>
        <strain evidence="2">cv. Huhao1</strain>
        <tissue evidence="1">Leaf</tissue>
    </source>
</reference>
<accession>A0A2U1KMU8</accession>
<dbReference type="AlphaFoldDB" id="A0A2U1KMU8"/>
<dbReference type="PANTHER" id="PTHR31901:SF85">
    <property type="entry name" value="GH3 FAMILY PROTEIN"/>
    <property type="match status" value="1"/>
</dbReference>
<dbReference type="Pfam" id="PF03321">
    <property type="entry name" value="GH3"/>
    <property type="match status" value="1"/>
</dbReference>
<protein>
    <submittedName>
        <fullName evidence="1">Auxin-responsive GH3 family protein</fullName>
    </submittedName>
</protein>
<keyword evidence="2" id="KW-1185">Reference proteome</keyword>
<gene>
    <name evidence="1" type="ORF">CTI12_AA579960</name>
</gene>